<dbReference type="Pfam" id="PF00651">
    <property type="entry name" value="BTB"/>
    <property type="match status" value="2"/>
</dbReference>
<feature type="region of interest" description="Disordered" evidence="4">
    <location>
        <begin position="325"/>
        <end position="376"/>
    </location>
</feature>
<feature type="repeat" description="ANK" evidence="3">
    <location>
        <begin position="79"/>
        <end position="103"/>
    </location>
</feature>
<gene>
    <name evidence="6" type="ORF">BTJ68_12671</name>
</gene>
<dbReference type="OrthoDB" id="684045at2759"/>
<comment type="caution">
    <text evidence="6">The sequence shown here is derived from an EMBL/GenBank/DDBJ whole genome shotgun (WGS) entry which is preliminary data.</text>
</comment>
<dbReference type="FunCoup" id="A0A1Z5SXC1">
    <property type="interactions" value="83"/>
</dbReference>
<evidence type="ECO:0000313" key="6">
    <source>
        <dbReference type="EMBL" id="OTA25461.1"/>
    </source>
</evidence>
<dbReference type="InterPro" id="IPR002110">
    <property type="entry name" value="Ankyrin_rpt"/>
</dbReference>
<dbReference type="STRING" id="1157616.A0A1Z5SXC1"/>
<feature type="domain" description="BTB" evidence="5">
    <location>
        <begin position="160"/>
        <end position="225"/>
    </location>
</feature>
<dbReference type="CDD" id="cd18186">
    <property type="entry name" value="BTB_POZ_ZBTB_KLHL-like"/>
    <property type="match status" value="1"/>
</dbReference>
<dbReference type="EMBL" id="MUNK01000203">
    <property type="protein sequence ID" value="OTA25461.1"/>
    <property type="molecule type" value="Genomic_DNA"/>
</dbReference>
<dbReference type="PANTHER" id="PTHR46231:SF1">
    <property type="entry name" value="ANKYRIN REPEAT AND BTB_POZ DOMAIN-CONTAINING PROTEIN 1"/>
    <property type="match status" value="1"/>
</dbReference>
<evidence type="ECO:0000259" key="5">
    <source>
        <dbReference type="PROSITE" id="PS50097"/>
    </source>
</evidence>
<dbReference type="SUPFAM" id="SSF48403">
    <property type="entry name" value="Ankyrin repeat"/>
    <property type="match status" value="1"/>
</dbReference>
<dbReference type="InterPro" id="IPR000210">
    <property type="entry name" value="BTB/POZ_dom"/>
</dbReference>
<feature type="domain" description="BTB" evidence="5">
    <location>
        <begin position="377"/>
        <end position="437"/>
    </location>
</feature>
<protein>
    <recommendedName>
        <fullName evidence="5">BTB domain-containing protein</fullName>
    </recommendedName>
</protein>
<dbReference type="PROSITE" id="PS50088">
    <property type="entry name" value="ANK_REPEAT"/>
    <property type="match status" value="1"/>
</dbReference>
<evidence type="ECO:0000256" key="4">
    <source>
        <dbReference type="SAM" id="MobiDB-lite"/>
    </source>
</evidence>
<proteinExistence type="predicted"/>
<dbReference type="VEuPathDB" id="FungiDB:BTJ68_12671"/>
<sequence length="698" mass="78507">MADSEAPPSQETKLLGKHQLEKALYEENKAVSSGRLKEENPLDTSAEFRTLCEACRRGDLKGIQEQIGRGININARDEYDYTPLILASLCGHYEVVQMLLEQGGRCERDTFQGERCLYNALNDRIRNLLLSYDYSKSTDPLQPLAGHITGLLTRETPKTADFTIHTRDSSFDLHKFLLSARSPDFAKKLAAAPETREFSFPDSIPTRSVETCIRYLYLGEVGADLGEVDEARAILDGIEKLSKQLEIPRLFEEILHSGDRRQLRQRRSEELERAGDQLAAWFKNNVVRHKVEVDSDKADNVKWDKDNAIFADVLLRADEDDYEIEDGEATRREGDAPRVRHTEGPLDGIPIGHFNAQTTTTSEPSSRPPKPHRSTLYPAHRSMLLRSEVFATMFDSPFREGSIDNSHHLQIVPVDCSPEVLEVVLSFLYTERADFQLPLALDVLHAADMLFIEKLKQRAALLISTLGNGSASVVEAENPRGNTADVEDIIDIYDVVRAGWDTRVHRLEEFGARYIAYRLERYIDEPEFRELVQESAGRIQGRQETDTVELVDDIRYYLSDRFRLRFEDSGLDEMMDEKGEGDEGGEGEERVTLGRVAEEAEAHAEDPDVVVKTRPGRRAHEDEGYGGSPAGQEEDEGAKQQQGESGTFAPDLEVLETQGVVRTLDGEVAGDEFAQDAMNYQILLGKLETLMENLGLDG</sequence>
<dbReference type="PROSITE" id="PS50297">
    <property type="entry name" value="ANK_REP_REGION"/>
    <property type="match status" value="1"/>
</dbReference>
<dbReference type="Pfam" id="PF13637">
    <property type="entry name" value="Ank_4"/>
    <property type="match status" value="1"/>
</dbReference>
<keyword evidence="2 3" id="KW-0040">ANK repeat</keyword>
<feature type="compositionally biased region" description="Basic and acidic residues" evidence="4">
    <location>
        <begin position="328"/>
        <end position="344"/>
    </location>
</feature>
<dbReference type="AlphaFoldDB" id="A0A1Z5SXC1"/>
<keyword evidence="1" id="KW-0677">Repeat</keyword>
<dbReference type="InterPro" id="IPR044515">
    <property type="entry name" value="ABTB1"/>
</dbReference>
<dbReference type="SMART" id="SM00248">
    <property type="entry name" value="ANK"/>
    <property type="match status" value="2"/>
</dbReference>
<dbReference type="InParanoid" id="A0A1Z5SXC1"/>
<dbReference type="Gene3D" id="1.25.40.20">
    <property type="entry name" value="Ankyrin repeat-containing domain"/>
    <property type="match status" value="1"/>
</dbReference>
<dbReference type="GO" id="GO:0005737">
    <property type="term" value="C:cytoplasm"/>
    <property type="evidence" value="ECO:0007669"/>
    <property type="project" value="TreeGrafter"/>
</dbReference>
<accession>A0A1Z5SXC1</accession>
<evidence type="ECO:0000313" key="7">
    <source>
        <dbReference type="Proteomes" id="UP000194280"/>
    </source>
</evidence>
<feature type="compositionally biased region" description="Basic and acidic residues" evidence="4">
    <location>
        <begin position="598"/>
        <end position="611"/>
    </location>
</feature>
<name>A0A1Z5SXC1_HORWE</name>
<evidence type="ECO:0000256" key="3">
    <source>
        <dbReference type="PROSITE-ProRule" id="PRU00023"/>
    </source>
</evidence>
<dbReference type="SMART" id="SM00225">
    <property type="entry name" value="BTB"/>
    <property type="match status" value="2"/>
</dbReference>
<dbReference type="PANTHER" id="PTHR46231">
    <property type="entry name" value="ANKYRIN REPEAT AND BTB/POZ DOMAIN-CONTAINING PROTEIN 1"/>
    <property type="match status" value="1"/>
</dbReference>
<evidence type="ECO:0000256" key="1">
    <source>
        <dbReference type="ARBA" id="ARBA00022737"/>
    </source>
</evidence>
<keyword evidence="7" id="KW-1185">Reference proteome</keyword>
<dbReference type="GO" id="GO:0000151">
    <property type="term" value="C:ubiquitin ligase complex"/>
    <property type="evidence" value="ECO:0007669"/>
    <property type="project" value="TreeGrafter"/>
</dbReference>
<organism evidence="6 7">
    <name type="scientific">Hortaea werneckii EXF-2000</name>
    <dbReference type="NCBI Taxonomy" id="1157616"/>
    <lineage>
        <taxon>Eukaryota</taxon>
        <taxon>Fungi</taxon>
        <taxon>Dikarya</taxon>
        <taxon>Ascomycota</taxon>
        <taxon>Pezizomycotina</taxon>
        <taxon>Dothideomycetes</taxon>
        <taxon>Dothideomycetidae</taxon>
        <taxon>Mycosphaerellales</taxon>
        <taxon>Teratosphaeriaceae</taxon>
        <taxon>Hortaea</taxon>
    </lineage>
</organism>
<dbReference type="Gene3D" id="3.30.710.10">
    <property type="entry name" value="Potassium Channel Kv1.1, Chain A"/>
    <property type="match status" value="2"/>
</dbReference>
<dbReference type="FunFam" id="1.25.40.20:FF:000248">
    <property type="entry name" value="Ankyrin repeat and BTB/POZ domain protein"/>
    <property type="match status" value="1"/>
</dbReference>
<dbReference type="CDD" id="cd18497">
    <property type="entry name" value="BACK_ABTB1_BPOZ"/>
    <property type="match status" value="1"/>
</dbReference>
<evidence type="ECO:0000256" key="2">
    <source>
        <dbReference type="ARBA" id="ARBA00023043"/>
    </source>
</evidence>
<dbReference type="Proteomes" id="UP000194280">
    <property type="component" value="Unassembled WGS sequence"/>
</dbReference>
<dbReference type="SUPFAM" id="SSF54695">
    <property type="entry name" value="POZ domain"/>
    <property type="match status" value="2"/>
</dbReference>
<dbReference type="PROSITE" id="PS50097">
    <property type="entry name" value="BTB"/>
    <property type="match status" value="2"/>
</dbReference>
<dbReference type="InterPro" id="IPR011333">
    <property type="entry name" value="SKP1/BTB/POZ_sf"/>
</dbReference>
<dbReference type="InterPro" id="IPR036770">
    <property type="entry name" value="Ankyrin_rpt-contain_sf"/>
</dbReference>
<reference evidence="6 7" key="1">
    <citation type="submission" date="2017-01" db="EMBL/GenBank/DDBJ databases">
        <title>The recent genome duplication of the halophilic yeast Hortaea werneckii: insights from long-read sequencing.</title>
        <authorList>
            <person name="Sinha S."/>
            <person name="Flibotte S."/>
            <person name="Neira M."/>
            <person name="Lenassi M."/>
            <person name="Gostincar C."/>
            <person name="Stajich J.E."/>
            <person name="Nislow C.E."/>
        </authorList>
    </citation>
    <scope>NUCLEOTIDE SEQUENCE [LARGE SCALE GENOMIC DNA]</scope>
    <source>
        <strain evidence="6 7">EXF-2000</strain>
    </source>
</reference>
<feature type="region of interest" description="Disordered" evidence="4">
    <location>
        <begin position="598"/>
        <end position="653"/>
    </location>
</feature>